<keyword evidence="4" id="KW-1185">Reference proteome</keyword>
<dbReference type="Pfam" id="PF20152">
    <property type="entry name" value="DUF6534"/>
    <property type="match status" value="1"/>
</dbReference>
<dbReference type="PANTHER" id="PTHR40465">
    <property type="entry name" value="CHROMOSOME 1, WHOLE GENOME SHOTGUN SEQUENCE"/>
    <property type="match status" value="1"/>
</dbReference>
<protein>
    <recommendedName>
        <fullName evidence="2">DUF6534 domain-containing protein</fullName>
    </recommendedName>
</protein>
<feature type="transmembrane region" description="Helical" evidence="1">
    <location>
        <begin position="14"/>
        <end position="39"/>
    </location>
</feature>
<accession>A0AAD7FX21</accession>
<evidence type="ECO:0000313" key="3">
    <source>
        <dbReference type="EMBL" id="KAJ7641884.1"/>
    </source>
</evidence>
<feature type="transmembrane region" description="Helical" evidence="1">
    <location>
        <begin position="212"/>
        <end position="238"/>
    </location>
</feature>
<evidence type="ECO:0000256" key="1">
    <source>
        <dbReference type="SAM" id="Phobius"/>
    </source>
</evidence>
<sequence>MSEPASLPSIPKTFGAILIGAFFATAIWGMGSLQGIYYIKNYVRDARGIKLLAAVIWVLDSLHTAVIWSAIWTYLIHNYGELEKVDVLPWGIPLSTLSTTFITVLVDSFHAYRIFMLSRGSMLMTAPIGFLLFARLALGTTTAARMFQIPHLSVLKAKEAWLLTVALATSATLDIVTAAVLVHLLLKQRSMGSRFNHVVEKLIIYGLETGSITALASIASMLCWITMPTNFIFLGIYFLPAKLYANSFFTTLNMRNSILSGLATTIQVAEATPVLFMEPRRRTADPMPFRVEAIPKVTPRDIQINVETEQTIHYEDSLEDKSGKD</sequence>
<comment type="caution">
    <text evidence="3">The sequence shown here is derived from an EMBL/GenBank/DDBJ whole genome shotgun (WGS) entry which is preliminary data.</text>
</comment>
<keyword evidence="1" id="KW-1133">Transmembrane helix</keyword>
<dbReference type="PANTHER" id="PTHR40465:SF1">
    <property type="entry name" value="DUF6534 DOMAIN-CONTAINING PROTEIN"/>
    <property type="match status" value="1"/>
</dbReference>
<keyword evidence="1" id="KW-0812">Transmembrane</keyword>
<evidence type="ECO:0000259" key="2">
    <source>
        <dbReference type="Pfam" id="PF20152"/>
    </source>
</evidence>
<feature type="domain" description="DUF6534" evidence="2">
    <location>
        <begin position="170"/>
        <end position="257"/>
    </location>
</feature>
<feature type="transmembrane region" description="Helical" evidence="1">
    <location>
        <begin position="51"/>
        <end position="75"/>
    </location>
</feature>
<feature type="transmembrane region" description="Helical" evidence="1">
    <location>
        <begin position="160"/>
        <end position="186"/>
    </location>
</feature>
<dbReference type="Proteomes" id="UP001221142">
    <property type="component" value="Unassembled WGS sequence"/>
</dbReference>
<proteinExistence type="predicted"/>
<reference evidence="3" key="1">
    <citation type="submission" date="2023-03" db="EMBL/GenBank/DDBJ databases">
        <title>Massive genome expansion in bonnet fungi (Mycena s.s.) driven by repeated elements and novel gene families across ecological guilds.</title>
        <authorList>
            <consortium name="Lawrence Berkeley National Laboratory"/>
            <person name="Harder C.B."/>
            <person name="Miyauchi S."/>
            <person name="Viragh M."/>
            <person name="Kuo A."/>
            <person name="Thoen E."/>
            <person name="Andreopoulos B."/>
            <person name="Lu D."/>
            <person name="Skrede I."/>
            <person name="Drula E."/>
            <person name="Henrissat B."/>
            <person name="Morin E."/>
            <person name="Kohler A."/>
            <person name="Barry K."/>
            <person name="LaButti K."/>
            <person name="Morin E."/>
            <person name="Salamov A."/>
            <person name="Lipzen A."/>
            <person name="Mereny Z."/>
            <person name="Hegedus B."/>
            <person name="Baldrian P."/>
            <person name="Stursova M."/>
            <person name="Weitz H."/>
            <person name="Taylor A."/>
            <person name="Grigoriev I.V."/>
            <person name="Nagy L.G."/>
            <person name="Martin F."/>
            <person name="Kauserud H."/>
        </authorList>
    </citation>
    <scope>NUCLEOTIDE SEQUENCE</scope>
    <source>
        <strain evidence="3">9284</strain>
    </source>
</reference>
<dbReference type="EMBL" id="JARKIF010000004">
    <property type="protein sequence ID" value="KAJ7641884.1"/>
    <property type="molecule type" value="Genomic_DNA"/>
</dbReference>
<name>A0AAD7FX21_9AGAR</name>
<organism evidence="3 4">
    <name type="scientific">Roridomyces roridus</name>
    <dbReference type="NCBI Taxonomy" id="1738132"/>
    <lineage>
        <taxon>Eukaryota</taxon>
        <taxon>Fungi</taxon>
        <taxon>Dikarya</taxon>
        <taxon>Basidiomycota</taxon>
        <taxon>Agaricomycotina</taxon>
        <taxon>Agaricomycetes</taxon>
        <taxon>Agaricomycetidae</taxon>
        <taxon>Agaricales</taxon>
        <taxon>Marasmiineae</taxon>
        <taxon>Mycenaceae</taxon>
        <taxon>Roridomyces</taxon>
    </lineage>
</organism>
<dbReference type="InterPro" id="IPR045339">
    <property type="entry name" value="DUF6534"/>
</dbReference>
<dbReference type="AlphaFoldDB" id="A0AAD7FX21"/>
<feature type="transmembrane region" description="Helical" evidence="1">
    <location>
        <begin position="87"/>
        <end position="109"/>
    </location>
</feature>
<feature type="transmembrane region" description="Helical" evidence="1">
    <location>
        <begin position="121"/>
        <end position="140"/>
    </location>
</feature>
<keyword evidence="1" id="KW-0472">Membrane</keyword>
<evidence type="ECO:0000313" key="4">
    <source>
        <dbReference type="Proteomes" id="UP001221142"/>
    </source>
</evidence>
<gene>
    <name evidence="3" type="ORF">FB45DRAFT_1054276</name>
</gene>